<keyword evidence="2" id="KW-1003">Cell membrane</keyword>
<dbReference type="GO" id="GO:0106310">
    <property type="term" value="F:protein serine kinase activity"/>
    <property type="evidence" value="ECO:0007669"/>
    <property type="project" value="RHEA"/>
</dbReference>
<dbReference type="PROSITE" id="PS50011">
    <property type="entry name" value="PROTEIN_KINASE_DOM"/>
    <property type="match status" value="1"/>
</dbReference>
<dbReference type="InterPro" id="IPR000719">
    <property type="entry name" value="Prot_kinase_dom"/>
</dbReference>
<dbReference type="InterPro" id="IPR017441">
    <property type="entry name" value="Protein_kinase_ATP_BS"/>
</dbReference>
<feature type="domain" description="Apple" evidence="21">
    <location>
        <begin position="393"/>
        <end position="478"/>
    </location>
</feature>
<feature type="domain" description="Bulb-type lectin" evidence="20">
    <location>
        <begin position="76"/>
        <end position="198"/>
    </location>
</feature>
<dbReference type="Proteomes" id="UP000242715">
    <property type="component" value="Unassembled WGS sequence"/>
</dbReference>
<dbReference type="FunFam" id="1.10.510.10:FF:000060">
    <property type="entry name" value="G-type lectin S-receptor-like serine/threonine-protein kinase"/>
    <property type="match status" value="1"/>
</dbReference>
<dbReference type="SMART" id="SM00220">
    <property type="entry name" value="S_TKc"/>
    <property type="match status" value="1"/>
</dbReference>
<dbReference type="Gene3D" id="2.90.10.10">
    <property type="entry name" value="Bulb-type lectin domain"/>
    <property type="match status" value="1"/>
</dbReference>
<comment type="catalytic activity">
    <reaction evidence="12 13">
        <text>L-seryl-[protein] + ATP = O-phospho-L-seryl-[protein] + ADP + H(+)</text>
        <dbReference type="Rhea" id="RHEA:17989"/>
        <dbReference type="Rhea" id="RHEA-COMP:9863"/>
        <dbReference type="Rhea" id="RHEA-COMP:11604"/>
        <dbReference type="ChEBI" id="CHEBI:15378"/>
        <dbReference type="ChEBI" id="CHEBI:29999"/>
        <dbReference type="ChEBI" id="CHEBI:30616"/>
        <dbReference type="ChEBI" id="CHEBI:83421"/>
        <dbReference type="ChEBI" id="CHEBI:456216"/>
        <dbReference type="EC" id="2.7.11.1"/>
    </reaction>
</comment>
<dbReference type="GO" id="GO:0004674">
    <property type="term" value="F:protein serine/threonine kinase activity"/>
    <property type="evidence" value="ECO:0007669"/>
    <property type="project" value="UniProtKB-KW"/>
</dbReference>
<keyword evidence="9" id="KW-1015">Disulfide bond</keyword>
<dbReference type="PROSITE" id="PS00108">
    <property type="entry name" value="PROTEIN_KINASE_ST"/>
    <property type="match status" value="1"/>
</dbReference>
<evidence type="ECO:0000256" key="1">
    <source>
        <dbReference type="ARBA" id="ARBA00004251"/>
    </source>
</evidence>
<evidence type="ECO:0000256" key="17">
    <source>
        <dbReference type="SAM" id="Phobius"/>
    </source>
</evidence>
<feature type="binding site" evidence="15">
    <location>
        <position position="593"/>
    </location>
    <ligand>
        <name>ATP</name>
        <dbReference type="ChEBI" id="CHEBI:30616"/>
    </ligand>
</feature>
<dbReference type="PANTHER" id="PTHR27002">
    <property type="entry name" value="RECEPTOR-LIKE SERINE/THREONINE-PROTEIN KINASE SD1-8"/>
    <property type="match status" value="1"/>
</dbReference>
<evidence type="ECO:0000259" key="21">
    <source>
        <dbReference type="PROSITE" id="PS50948"/>
    </source>
</evidence>
<keyword evidence="10" id="KW-0325">Glycoprotein</keyword>
<dbReference type="Gene3D" id="1.10.510.10">
    <property type="entry name" value="Transferase(Phosphotransferase) domain 1"/>
    <property type="match status" value="1"/>
</dbReference>
<comment type="caution">
    <text evidence="14">Lacks conserved residue(s) required for the propagation of feature annotation.</text>
</comment>
<dbReference type="SUPFAM" id="SSF56112">
    <property type="entry name" value="Protein kinase-like (PK-like)"/>
    <property type="match status" value="1"/>
</dbReference>
<dbReference type="InterPro" id="IPR036426">
    <property type="entry name" value="Bulb-type_lectin_dom_sf"/>
</dbReference>
<evidence type="ECO:0000259" key="18">
    <source>
        <dbReference type="PROSITE" id="PS50011"/>
    </source>
</evidence>
<dbReference type="GO" id="GO:0005886">
    <property type="term" value="C:plasma membrane"/>
    <property type="evidence" value="ECO:0007669"/>
    <property type="project" value="UniProtKB-SubCell"/>
</dbReference>
<evidence type="ECO:0000313" key="23">
    <source>
        <dbReference type="Proteomes" id="UP000242715"/>
    </source>
</evidence>
<keyword evidence="3 13" id="KW-0723">Serine/threonine-protein kinase</keyword>
<evidence type="ECO:0000256" key="10">
    <source>
        <dbReference type="ARBA" id="ARBA00023180"/>
    </source>
</evidence>
<evidence type="ECO:0000256" key="6">
    <source>
        <dbReference type="ARBA" id="ARBA00022741"/>
    </source>
</evidence>
<evidence type="ECO:0000256" key="9">
    <source>
        <dbReference type="ARBA" id="ARBA00023157"/>
    </source>
</evidence>
<dbReference type="SMART" id="SM00473">
    <property type="entry name" value="PAN_AP"/>
    <property type="match status" value="1"/>
</dbReference>
<dbReference type="EMBL" id="DF973635">
    <property type="protein sequence ID" value="GAU36628.1"/>
    <property type="molecule type" value="Genomic_DNA"/>
</dbReference>
<dbReference type="AlphaFoldDB" id="A0A2Z6MVN2"/>
<evidence type="ECO:0000313" key="22">
    <source>
        <dbReference type="EMBL" id="GAU36628.1"/>
    </source>
</evidence>
<dbReference type="SMART" id="SM00108">
    <property type="entry name" value="B_lectin"/>
    <property type="match status" value="1"/>
</dbReference>
<keyword evidence="5" id="KW-0732">Signal</keyword>
<evidence type="ECO:0000256" key="15">
    <source>
        <dbReference type="PROSITE-ProRule" id="PRU10141"/>
    </source>
</evidence>
<dbReference type="PROSITE" id="PS50948">
    <property type="entry name" value="PAN"/>
    <property type="match status" value="1"/>
</dbReference>
<dbReference type="FunFam" id="3.30.200.20:FF:000195">
    <property type="entry name" value="G-type lectin S-receptor-like serine/threonine-protein kinase"/>
    <property type="match status" value="1"/>
</dbReference>
<dbReference type="GO" id="GO:0048544">
    <property type="term" value="P:recognition of pollen"/>
    <property type="evidence" value="ECO:0007669"/>
    <property type="project" value="InterPro"/>
</dbReference>
<dbReference type="Pfam" id="PF07714">
    <property type="entry name" value="PK_Tyr_Ser-Thr"/>
    <property type="match status" value="1"/>
</dbReference>
<comment type="catalytic activity">
    <reaction evidence="11 13">
        <text>L-threonyl-[protein] + ATP = O-phospho-L-threonyl-[protein] + ADP + H(+)</text>
        <dbReference type="Rhea" id="RHEA:46608"/>
        <dbReference type="Rhea" id="RHEA-COMP:11060"/>
        <dbReference type="Rhea" id="RHEA-COMP:11605"/>
        <dbReference type="ChEBI" id="CHEBI:15378"/>
        <dbReference type="ChEBI" id="CHEBI:30013"/>
        <dbReference type="ChEBI" id="CHEBI:30616"/>
        <dbReference type="ChEBI" id="CHEBI:61977"/>
        <dbReference type="ChEBI" id="CHEBI:456216"/>
        <dbReference type="EC" id="2.7.11.1"/>
    </reaction>
</comment>
<gene>
    <name evidence="22" type="ORF">TSUD_387800</name>
</gene>
<accession>A0A2Z6MVN2</accession>
<dbReference type="Gene3D" id="3.30.200.20">
    <property type="entry name" value="Phosphorylase Kinase, domain 1"/>
    <property type="match status" value="1"/>
</dbReference>
<evidence type="ECO:0000256" key="5">
    <source>
        <dbReference type="ARBA" id="ARBA00022729"/>
    </source>
</evidence>
<dbReference type="Pfam" id="PF01453">
    <property type="entry name" value="B_lectin"/>
    <property type="match status" value="1"/>
</dbReference>
<comment type="similarity">
    <text evidence="13">Belongs to the protein kinase superfamily. Ser/Thr protein kinase family.</text>
</comment>
<dbReference type="OrthoDB" id="1934880at2759"/>
<keyword evidence="23" id="KW-1185">Reference proteome</keyword>
<evidence type="ECO:0000259" key="20">
    <source>
        <dbReference type="PROSITE" id="PS50927"/>
    </source>
</evidence>
<keyword evidence="8 13" id="KW-0067">ATP-binding</keyword>
<evidence type="ECO:0000256" key="13">
    <source>
        <dbReference type="PIRNR" id="PIRNR000641"/>
    </source>
</evidence>
<dbReference type="InterPro" id="IPR008271">
    <property type="entry name" value="Ser/Thr_kinase_AS"/>
</dbReference>
<dbReference type="CDD" id="cd00054">
    <property type="entry name" value="EGF_CA"/>
    <property type="match status" value="1"/>
</dbReference>
<dbReference type="InterPro" id="IPR003609">
    <property type="entry name" value="Pan_app"/>
</dbReference>
<dbReference type="InterPro" id="IPR001480">
    <property type="entry name" value="Bulb-type_lectin_dom"/>
</dbReference>
<keyword evidence="14" id="KW-0245">EGF-like domain</keyword>
<dbReference type="CDD" id="cd00028">
    <property type="entry name" value="B_lectin"/>
    <property type="match status" value="1"/>
</dbReference>
<protein>
    <recommendedName>
        <fullName evidence="13">Receptor-like serine/threonine-protein kinase</fullName>
        <ecNumber evidence="13">2.7.11.1</ecNumber>
    </recommendedName>
</protein>
<dbReference type="SUPFAM" id="SSF51110">
    <property type="entry name" value="alpha-D-mannose-specific plant lectins"/>
    <property type="match status" value="1"/>
</dbReference>
<dbReference type="PANTHER" id="PTHR27002:SF1114">
    <property type="entry name" value="RECEPTOR-LIKE SERINE_THREONINE-PROTEIN KINASE"/>
    <property type="match status" value="1"/>
</dbReference>
<dbReference type="InterPro" id="IPR024171">
    <property type="entry name" value="SRK-like_kinase"/>
</dbReference>
<name>A0A2Z6MVN2_TRISU</name>
<evidence type="ECO:0000256" key="3">
    <source>
        <dbReference type="ARBA" id="ARBA00022527"/>
    </source>
</evidence>
<dbReference type="Pfam" id="PF08276">
    <property type="entry name" value="PAN_2"/>
    <property type="match status" value="1"/>
</dbReference>
<keyword evidence="17" id="KW-1133">Transmembrane helix</keyword>
<dbReference type="PROSITE" id="PS50026">
    <property type="entry name" value="EGF_3"/>
    <property type="match status" value="1"/>
</dbReference>
<keyword evidence="17" id="KW-0472">Membrane</keyword>
<sequence length="884" mass="99377">MSSTFTILNSTLNSTHSSLVRLCKLSCWSYGEVFHGLPTCPLENCFELNGSVRKLMGQHDFDVYHLHRLGKIASMNTTTKSQILIKDPQNISSADGAFKLGFFTPINTTNRYVGIWYVTESNVVWVANRETPLHDSSGVVIISDDNTNLLVLNGQKHVIWSSNVSNIAPNFNVTVQLQNTGNLVLQEDTTDRIIWSSFKHPTDTFIPNILISTNQKTGERVEATSWKSPSDPAIGNFTGGLERLSAPEIFIWNQKNPHWRSGPWNGQAFLGLRTNLLSTSTFLNGFTFTRDDSGNLVTITYTLPNSSYFGTLVVSYEGNLVYTAWINRVQVRKRVVQQNECDVYGICGPNGSCDFKDSAPICTCLTGFEPKNADEWNRKIWINGCVRRASLKCERVKNNRSALHGEEDGFMKLQTTKPPDFVEQSYLSEDACRTQCLNDCNCTAYGFDNGIRCLIWSGKLIDIVRFTSGGIDLYIRQAYSELASIQTNETHGKKNITPIIIATVTVSAIIVATCAYFLWSWASKRSGQTNQENQITSLSGDMKQVKLEDLPLFEFKNISNATNNFSSANKIGHGGFGSVYKGELPDGVEIAVKRLSRTSGQGLEEFMNEVIVISKLQHRNLVRLLGCCIEGEEKMLVYEYMPNNSLDFYLSDPVKKKILDWQKRLYIIQGISRGLLYLHRDSRLRIIHRDLKLSNILLDGELNPKISDFGMAKIFGSSENEGNTRRIMGTYGYMSPEYAMEGLFSEKSDVFSFGVLLLEIISGRKNTSFYNHDQALSLLGYAWKLWNEEEIISLIDPEICNPDYVDDILRCIHIGLLCVQEIAKERPTMATVVSMLNSEIVKFPRPSQPAFIQRQTEHKGESSTQQSHDSNSTNSVTITNLQGR</sequence>
<evidence type="ECO:0000256" key="11">
    <source>
        <dbReference type="ARBA" id="ARBA00047899"/>
    </source>
</evidence>
<dbReference type="GO" id="GO:0005524">
    <property type="term" value="F:ATP binding"/>
    <property type="evidence" value="ECO:0007669"/>
    <property type="project" value="UniProtKB-UniRule"/>
</dbReference>
<dbReference type="InterPro" id="IPR001245">
    <property type="entry name" value="Ser-Thr/Tyr_kinase_cat_dom"/>
</dbReference>
<dbReference type="PROSITE" id="PS00107">
    <property type="entry name" value="PROTEIN_KINASE_ATP"/>
    <property type="match status" value="1"/>
</dbReference>
<evidence type="ECO:0000256" key="4">
    <source>
        <dbReference type="ARBA" id="ARBA00022679"/>
    </source>
</evidence>
<reference evidence="23" key="1">
    <citation type="journal article" date="2017" name="Front. Plant Sci.">
        <title>Climate Clever Clovers: New Paradigm to Reduce the Environmental Footprint of Ruminants by Breeding Low Methanogenic Forages Utilizing Haplotype Variation.</title>
        <authorList>
            <person name="Kaur P."/>
            <person name="Appels R."/>
            <person name="Bayer P.E."/>
            <person name="Keeble-Gagnere G."/>
            <person name="Wang J."/>
            <person name="Hirakawa H."/>
            <person name="Shirasawa K."/>
            <person name="Vercoe P."/>
            <person name="Stefanova K."/>
            <person name="Durmic Z."/>
            <person name="Nichols P."/>
            <person name="Revell C."/>
            <person name="Isobe S.N."/>
            <person name="Edwards D."/>
            <person name="Erskine W."/>
        </authorList>
    </citation>
    <scope>NUCLEOTIDE SEQUENCE [LARGE SCALE GENOMIC DNA]</scope>
    <source>
        <strain evidence="23">cv. Daliak</strain>
    </source>
</reference>
<keyword evidence="4 13" id="KW-0808">Transferase</keyword>
<feature type="domain" description="EGF-like" evidence="19">
    <location>
        <begin position="337"/>
        <end position="374"/>
    </location>
</feature>
<evidence type="ECO:0000256" key="8">
    <source>
        <dbReference type="ARBA" id="ARBA00022840"/>
    </source>
</evidence>
<dbReference type="Pfam" id="PF00954">
    <property type="entry name" value="S_locus_glycop"/>
    <property type="match status" value="1"/>
</dbReference>
<evidence type="ECO:0000256" key="12">
    <source>
        <dbReference type="ARBA" id="ARBA00048679"/>
    </source>
</evidence>
<dbReference type="InterPro" id="IPR000858">
    <property type="entry name" value="S_locus_glycoprot_dom"/>
</dbReference>
<keyword evidence="17" id="KW-0812">Transmembrane</keyword>
<feature type="region of interest" description="Disordered" evidence="16">
    <location>
        <begin position="851"/>
        <end position="884"/>
    </location>
</feature>
<proteinExistence type="inferred from homology"/>
<dbReference type="InterPro" id="IPR011009">
    <property type="entry name" value="Kinase-like_dom_sf"/>
</dbReference>
<dbReference type="PROSITE" id="PS50927">
    <property type="entry name" value="BULB_LECTIN"/>
    <property type="match status" value="1"/>
</dbReference>
<keyword evidence="6 13" id="KW-0547">Nucleotide-binding</keyword>
<keyword evidence="7 13" id="KW-0418">Kinase</keyword>
<dbReference type="EC" id="2.7.11.1" evidence="13"/>
<evidence type="ECO:0000256" key="16">
    <source>
        <dbReference type="SAM" id="MobiDB-lite"/>
    </source>
</evidence>
<organism evidence="22 23">
    <name type="scientific">Trifolium subterraneum</name>
    <name type="common">Subterranean clover</name>
    <dbReference type="NCBI Taxonomy" id="3900"/>
    <lineage>
        <taxon>Eukaryota</taxon>
        <taxon>Viridiplantae</taxon>
        <taxon>Streptophyta</taxon>
        <taxon>Embryophyta</taxon>
        <taxon>Tracheophyta</taxon>
        <taxon>Spermatophyta</taxon>
        <taxon>Magnoliopsida</taxon>
        <taxon>eudicotyledons</taxon>
        <taxon>Gunneridae</taxon>
        <taxon>Pentapetalae</taxon>
        <taxon>rosids</taxon>
        <taxon>fabids</taxon>
        <taxon>Fabales</taxon>
        <taxon>Fabaceae</taxon>
        <taxon>Papilionoideae</taxon>
        <taxon>50 kb inversion clade</taxon>
        <taxon>NPAAA clade</taxon>
        <taxon>Hologalegina</taxon>
        <taxon>IRL clade</taxon>
        <taxon>Trifolieae</taxon>
        <taxon>Trifolium</taxon>
    </lineage>
</organism>
<evidence type="ECO:0000256" key="2">
    <source>
        <dbReference type="ARBA" id="ARBA00022475"/>
    </source>
</evidence>
<evidence type="ECO:0000256" key="7">
    <source>
        <dbReference type="ARBA" id="ARBA00022777"/>
    </source>
</evidence>
<feature type="domain" description="Protein kinase" evidence="18">
    <location>
        <begin position="565"/>
        <end position="851"/>
    </location>
</feature>
<dbReference type="FunFam" id="2.90.10.10:FF:000005">
    <property type="entry name" value="G-type lectin S-receptor-like serine/threonine-protein kinase"/>
    <property type="match status" value="1"/>
</dbReference>
<dbReference type="CDD" id="cd01098">
    <property type="entry name" value="PAN_AP_plant"/>
    <property type="match status" value="1"/>
</dbReference>
<feature type="compositionally biased region" description="Polar residues" evidence="16">
    <location>
        <begin position="862"/>
        <end position="884"/>
    </location>
</feature>
<dbReference type="PIRSF" id="PIRSF000641">
    <property type="entry name" value="SRK"/>
    <property type="match status" value="1"/>
</dbReference>
<dbReference type="CDD" id="cd14066">
    <property type="entry name" value="STKc_IRAK"/>
    <property type="match status" value="1"/>
</dbReference>
<feature type="transmembrane region" description="Helical" evidence="17">
    <location>
        <begin position="496"/>
        <end position="519"/>
    </location>
</feature>
<dbReference type="InterPro" id="IPR000742">
    <property type="entry name" value="EGF"/>
</dbReference>
<comment type="subcellular location">
    <subcellularLocation>
        <location evidence="1">Cell membrane</location>
        <topology evidence="1">Single-pass type I membrane protein</topology>
    </subcellularLocation>
</comment>
<evidence type="ECO:0000259" key="19">
    <source>
        <dbReference type="PROSITE" id="PS50026"/>
    </source>
</evidence>
<evidence type="ECO:0000256" key="14">
    <source>
        <dbReference type="PROSITE-ProRule" id="PRU00076"/>
    </source>
</evidence>